<proteinExistence type="predicted"/>
<reference evidence="1" key="1">
    <citation type="submission" date="2019-10" db="EMBL/GenBank/DDBJ databases">
        <authorList>
            <person name="Soares A.E.R."/>
            <person name="Aleixo A."/>
            <person name="Schneider P."/>
            <person name="Miyaki C.Y."/>
            <person name="Schneider M.P."/>
            <person name="Mello C."/>
            <person name="Vasconcelos A.T.R."/>
        </authorList>
    </citation>
    <scope>NUCLEOTIDE SEQUENCE</scope>
    <source>
        <tissue evidence="1">Muscle</tissue>
    </source>
</reference>
<dbReference type="EMBL" id="WHWB01033423">
    <property type="protein sequence ID" value="KAJ7419990.1"/>
    <property type="molecule type" value="Genomic_DNA"/>
</dbReference>
<accession>A0ABQ9DDV7</accession>
<comment type="caution">
    <text evidence="1">The sequence shown here is derived from an EMBL/GenBank/DDBJ whole genome shotgun (WGS) entry which is preliminary data.</text>
</comment>
<gene>
    <name evidence="1" type="ORF">WISP_50763</name>
</gene>
<evidence type="ECO:0000313" key="1">
    <source>
        <dbReference type="EMBL" id="KAJ7419990.1"/>
    </source>
</evidence>
<evidence type="ECO:0000313" key="2">
    <source>
        <dbReference type="Proteomes" id="UP001145742"/>
    </source>
</evidence>
<organism evidence="1 2">
    <name type="scientific">Willisornis vidua</name>
    <name type="common">Xingu scale-backed antbird</name>
    <dbReference type="NCBI Taxonomy" id="1566151"/>
    <lineage>
        <taxon>Eukaryota</taxon>
        <taxon>Metazoa</taxon>
        <taxon>Chordata</taxon>
        <taxon>Craniata</taxon>
        <taxon>Vertebrata</taxon>
        <taxon>Euteleostomi</taxon>
        <taxon>Archelosauria</taxon>
        <taxon>Archosauria</taxon>
        <taxon>Dinosauria</taxon>
        <taxon>Saurischia</taxon>
        <taxon>Theropoda</taxon>
        <taxon>Coelurosauria</taxon>
        <taxon>Aves</taxon>
        <taxon>Neognathae</taxon>
        <taxon>Neoaves</taxon>
        <taxon>Telluraves</taxon>
        <taxon>Australaves</taxon>
        <taxon>Passeriformes</taxon>
        <taxon>Thamnophilidae</taxon>
        <taxon>Willisornis</taxon>
    </lineage>
</organism>
<sequence length="77" mass="8568">MCRLRDISPWLQQDVQLGAAGEAQSTSAVDFFGQSEFILEEKKDLSDKDSTLLGFKAARITIHSEFKPLFKTMSSGL</sequence>
<protein>
    <submittedName>
        <fullName evidence="1">Uncharacterized protein</fullName>
    </submittedName>
</protein>
<dbReference type="Proteomes" id="UP001145742">
    <property type="component" value="Unassembled WGS sequence"/>
</dbReference>
<keyword evidence="2" id="KW-1185">Reference proteome</keyword>
<name>A0ABQ9DDV7_9PASS</name>